<accession>A0A0R2HYB6</accession>
<reference evidence="1 2" key="1">
    <citation type="journal article" date="2015" name="Genome Announc.">
        <title>Expanding the biotechnology potential of lactobacilli through comparative genomics of 213 strains and associated genera.</title>
        <authorList>
            <person name="Sun Z."/>
            <person name="Harris H.M."/>
            <person name="McCann A."/>
            <person name="Guo C."/>
            <person name="Argimon S."/>
            <person name="Zhang W."/>
            <person name="Yang X."/>
            <person name="Jeffery I.B."/>
            <person name="Cooney J.C."/>
            <person name="Kagawa T.F."/>
            <person name="Liu W."/>
            <person name="Song Y."/>
            <person name="Salvetti E."/>
            <person name="Wrobel A."/>
            <person name="Rasinkangas P."/>
            <person name="Parkhill J."/>
            <person name="Rea M.C."/>
            <person name="O'Sullivan O."/>
            <person name="Ritari J."/>
            <person name="Douillard F.P."/>
            <person name="Paul Ross R."/>
            <person name="Yang R."/>
            <person name="Briner A.E."/>
            <person name="Felis G.E."/>
            <person name="de Vos W.M."/>
            <person name="Barrangou R."/>
            <person name="Klaenhammer T.R."/>
            <person name="Caufield P.W."/>
            <person name="Cui Y."/>
            <person name="Zhang H."/>
            <person name="O'Toole P.W."/>
        </authorList>
    </citation>
    <scope>NUCLEOTIDE SEQUENCE [LARGE SCALE GENOMIC DNA]</scope>
    <source>
        <strain evidence="1 2">DSM 20623</strain>
    </source>
</reference>
<name>A0A0R2HYB6_CARDV</name>
<evidence type="ECO:0000313" key="1">
    <source>
        <dbReference type="EMBL" id="KRN57776.1"/>
    </source>
</evidence>
<protein>
    <submittedName>
        <fullName evidence="1">Uncharacterized protein</fullName>
    </submittedName>
</protein>
<dbReference type="PATRIC" id="fig|1449336.4.peg.1056"/>
<organism evidence="1 2">
    <name type="scientific">Carnobacterium divergens DSM 20623</name>
    <dbReference type="NCBI Taxonomy" id="1449336"/>
    <lineage>
        <taxon>Bacteria</taxon>
        <taxon>Bacillati</taxon>
        <taxon>Bacillota</taxon>
        <taxon>Bacilli</taxon>
        <taxon>Lactobacillales</taxon>
        <taxon>Carnobacteriaceae</taxon>
        <taxon>Carnobacterium</taxon>
    </lineage>
</organism>
<comment type="caution">
    <text evidence="1">The sequence shown here is derived from an EMBL/GenBank/DDBJ whole genome shotgun (WGS) entry which is preliminary data.</text>
</comment>
<keyword evidence="2" id="KW-1185">Reference proteome</keyword>
<dbReference type="Proteomes" id="UP000051658">
    <property type="component" value="Unassembled WGS sequence"/>
</dbReference>
<proteinExistence type="predicted"/>
<sequence length="105" mass="12313">MIKQKKFTFKEVYSGNTKRDVIFKCISLLSGEFEDYCNSISFIIKSIHLLILNDKIKLSNGLLILNNEEGNVSRIYELNIFINKAIEESRNLTEKQFMREVMRCV</sequence>
<evidence type="ECO:0000313" key="2">
    <source>
        <dbReference type="Proteomes" id="UP000051658"/>
    </source>
</evidence>
<gene>
    <name evidence="1" type="ORF">IV74_GL001031</name>
</gene>
<dbReference type="EMBL" id="JQBS01000001">
    <property type="protein sequence ID" value="KRN57776.1"/>
    <property type="molecule type" value="Genomic_DNA"/>
</dbReference>
<dbReference type="AlphaFoldDB" id="A0A0R2HYB6"/>